<keyword evidence="1" id="KW-0472">Membrane</keyword>
<keyword evidence="1" id="KW-1133">Transmembrane helix</keyword>
<proteinExistence type="predicted"/>
<sequence length="131" mass="14849">MKSKHLIWMAPLALVILALVGLHISDLMYNHKLEANYHTIKRGDDIARVTSLLGDSRAICSSQEIGSANETIDSFIYYQRRSLRFIADIALSFLSIESDPKKSMSKKCYKVNFDASGKVKDVTTYDPRDYL</sequence>
<dbReference type="EMBL" id="BARS01022760">
    <property type="protein sequence ID" value="GAG03695.1"/>
    <property type="molecule type" value="Genomic_DNA"/>
</dbReference>
<dbReference type="AlphaFoldDB" id="X0UDL7"/>
<keyword evidence="1" id="KW-0812">Transmembrane</keyword>
<evidence type="ECO:0000313" key="2">
    <source>
        <dbReference type="EMBL" id="GAG03695.1"/>
    </source>
</evidence>
<evidence type="ECO:0000256" key="1">
    <source>
        <dbReference type="SAM" id="Phobius"/>
    </source>
</evidence>
<reference evidence="2" key="1">
    <citation type="journal article" date="2014" name="Front. Microbiol.">
        <title>High frequency of phylogenetically diverse reductive dehalogenase-homologous genes in deep subseafloor sedimentary metagenomes.</title>
        <authorList>
            <person name="Kawai M."/>
            <person name="Futagami T."/>
            <person name="Toyoda A."/>
            <person name="Takaki Y."/>
            <person name="Nishi S."/>
            <person name="Hori S."/>
            <person name="Arai W."/>
            <person name="Tsubouchi T."/>
            <person name="Morono Y."/>
            <person name="Uchiyama I."/>
            <person name="Ito T."/>
            <person name="Fujiyama A."/>
            <person name="Inagaki F."/>
            <person name="Takami H."/>
        </authorList>
    </citation>
    <scope>NUCLEOTIDE SEQUENCE</scope>
    <source>
        <strain evidence="2">Expedition CK06-06</strain>
    </source>
</reference>
<comment type="caution">
    <text evidence="2">The sequence shown here is derived from an EMBL/GenBank/DDBJ whole genome shotgun (WGS) entry which is preliminary data.</text>
</comment>
<name>X0UDL7_9ZZZZ</name>
<accession>X0UDL7</accession>
<gene>
    <name evidence="2" type="ORF">S01H1_36338</name>
</gene>
<protein>
    <submittedName>
        <fullName evidence="2">Uncharacterized protein</fullName>
    </submittedName>
</protein>
<organism evidence="2">
    <name type="scientific">marine sediment metagenome</name>
    <dbReference type="NCBI Taxonomy" id="412755"/>
    <lineage>
        <taxon>unclassified sequences</taxon>
        <taxon>metagenomes</taxon>
        <taxon>ecological metagenomes</taxon>
    </lineage>
</organism>
<feature type="transmembrane region" description="Helical" evidence="1">
    <location>
        <begin position="6"/>
        <end position="24"/>
    </location>
</feature>